<dbReference type="PANTHER" id="PTHR10909">
    <property type="entry name" value="ELECTRON TRANSPORT OXIDOREDUCTASE"/>
    <property type="match status" value="1"/>
</dbReference>
<dbReference type="Gene3D" id="2.40.110.10">
    <property type="entry name" value="Butyryl-CoA Dehydrogenase, subunit A, domain 2"/>
    <property type="match status" value="1"/>
</dbReference>
<dbReference type="SUPFAM" id="SSF56645">
    <property type="entry name" value="Acyl-CoA dehydrogenase NM domain-like"/>
    <property type="match status" value="1"/>
</dbReference>
<comment type="caution">
    <text evidence="2">The sequence shown here is derived from an EMBL/GenBank/DDBJ whole genome shotgun (WGS) entry which is preliminary data.</text>
</comment>
<dbReference type="RefSeq" id="XP_047782491.1">
    <property type="nucleotide sequence ID" value="XM_047921456.1"/>
</dbReference>
<dbReference type="InterPro" id="IPR012258">
    <property type="entry name" value="Acyl-CoA_oxidase"/>
</dbReference>
<dbReference type="GeneID" id="72002188"/>
<evidence type="ECO:0000256" key="1">
    <source>
        <dbReference type="SAM" id="MobiDB-lite"/>
    </source>
</evidence>
<dbReference type="PANTHER" id="PTHR10909:SF382">
    <property type="entry name" value="ACYL-COENZYME A OXIDASE"/>
    <property type="match status" value="1"/>
</dbReference>
<organism evidence="2 3">
    <name type="scientific">Rhodofomes roseus</name>
    <dbReference type="NCBI Taxonomy" id="34475"/>
    <lineage>
        <taxon>Eukaryota</taxon>
        <taxon>Fungi</taxon>
        <taxon>Dikarya</taxon>
        <taxon>Basidiomycota</taxon>
        <taxon>Agaricomycotina</taxon>
        <taxon>Agaricomycetes</taxon>
        <taxon>Polyporales</taxon>
        <taxon>Rhodofomes</taxon>
    </lineage>
</organism>
<sequence length="590" mass="64800">MVTVSSREPPRCSICMRYSLSTAENSLVSEREKELEVGGYGVQENARGHQDMEVEPRRRRNVLPKVLGHAQGPRPRPRWVGCANVLACHYNLFLGTIAPLVRRRKDLTPLVERALAGDIIGNFLLTEVGHGLDILNIETTATKVADGFVLNTPHPAAAKSVPSARDAPRARFMPPTTPLCPKIAVVFARLIVDNADHGIHPFLVHTSDAHGMCPGIVSQLLPPRSGTSPLDYAITSFHHVHLPPSAFLGASLDVPRDHHSLLQGYIWRTIVGQVSMSLVALTGMKMTAYLGVLYSLRRCVRGTGPSDVPIMSFRTQQLPLLYTTAIAHVLDAWTPAVLQQFTSADFATPIRRGLAIVYKTTMCRLATQYYREVGERLGAQGTFGHNIISKIELLRNKYALPPPKHGDSLLARHSDAVYSRCADLLGSFTEGHRDEQFNNLVLPQCQRGVLALGCAYAYGCARDAGVPEPMLELFECAAIKQDPSWYSEHGGLPESVFMLKEDHAVHSALPHIREYVDSFGVEASITAPIVSSETWESWVEGLQTYDRIQEETNVSTGTAARNSEHSPSLGPKIEAEGHSLHPDFDVADLD</sequence>
<dbReference type="EMBL" id="JADCUA010000004">
    <property type="protein sequence ID" value="KAH9841025.1"/>
    <property type="molecule type" value="Genomic_DNA"/>
</dbReference>
<gene>
    <name evidence="2" type="ORF">C8Q71DRAFT_721450</name>
</gene>
<evidence type="ECO:0008006" key="4">
    <source>
        <dbReference type="Google" id="ProtNLM"/>
    </source>
</evidence>
<feature type="region of interest" description="Disordered" evidence="1">
    <location>
        <begin position="553"/>
        <end position="578"/>
    </location>
</feature>
<accession>A0ABQ8KR66</accession>
<dbReference type="InterPro" id="IPR009100">
    <property type="entry name" value="AcylCoA_DH/oxidase_NM_dom_sf"/>
</dbReference>
<keyword evidence="3" id="KW-1185">Reference proteome</keyword>
<evidence type="ECO:0000313" key="3">
    <source>
        <dbReference type="Proteomes" id="UP000814176"/>
    </source>
</evidence>
<protein>
    <recommendedName>
        <fullName evidence="4">Acyl-CoA oxidase</fullName>
    </recommendedName>
</protein>
<proteinExistence type="predicted"/>
<dbReference type="InterPro" id="IPR046373">
    <property type="entry name" value="Acyl-CoA_Oxase/DH_mid-dom_sf"/>
</dbReference>
<reference evidence="2 3" key="1">
    <citation type="journal article" date="2021" name="Environ. Microbiol.">
        <title>Gene family expansions and transcriptome signatures uncover fungal adaptations to wood decay.</title>
        <authorList>
            <person name="Hage H."/>
            <person name="Miyauchi S."/>
            <person name="Viragh M."/>
            <person name="Drula E."/>
            <person name="Min B."/>
            <person name="Chaduli D."/>
            <person name="Navarro D."/>
            <person name="Favel A."/>
            <person name="Norest M."/>
            <person name="Lesage-Meessen L."/>
            <person name="Balint B."/>
            <person name="Merenyi Z."/>
            <person name="de Eugenio L."/>
            <person name="Morin E."/>
            <person name="Martinez A.T."/>
            <person name="Baldrian P."/>
            <person name="Stursova M."/>
            <person name="Martinez M.J."/>
            <person name="Novotny C."/>
            <person name="Magnuson J.K."/>
            <person name="Spatafora J.W."/>
            <person name="Maurice S."/>
            <person name="Pangilinan J."/>
            <person name="Andreopoulos W."/>
            <person name="LaButti K."/>
            <person name="Hundley H."/>
            <person name="Na H."/>
            <person name="Kuo A."/>
            <person name="Barry K."/>
            <person name="Lipzen A."/>
            <person name="Henrissat B."/>
            <person name="Riley R."/>
            <person name="Ahrendt S."/>
            <person name="Nagy L.G."/>
            <person name="Grigoriev I.V."/>
            <person name="Martin F."/>
            <person name="Rosso M.N."/>
        </authorList>
    </citation>
    <scope>NUCLEOTIDE SEQUENCE [LARGE SCALE GENOMIC DNA]</scope>
    <source>
        <strain evidence="2 3">CIRM-BRFM 1785</strain>
    </source>
</reference>
<dbReference type="SUPFAM" id="SSF47203">
    <property type="entry name" value="Acyl-CoA dehydrogenase C-terminal domain-like"/>
    <property type="match status" value="1"/>
</dbReference>
<evidence type="ECO:0000313" key="2">
    <source>
        <dbReference type="EMBL" id="KAH9841025.1"/>
    </source>
</evidence>
<dbReference type="InterPro" id="IPR036250">
    <property type="entry name" value="AcylCo_DH-like_C"/>
</dbReference>
<dbReference type="Proteomes" id="UP000814176">
    <property type="component" value="Unassembled WGS sequence"/>
</dbReference>
<name>A0ABQ8KR66_9APHY</name>